<proteinExistence type="predicted"/>
<dbReference type="Gene3D" id="3.90.1530.30">
    <property type="match status" value="1"/>
</dbReference>
<accession>A0ABR7GJU8</accession>
<dbReference type="EMBL" id="JACOPK010000001">
    <property type="protein sequence ID" value="MBC5694587.1"/>
    <property type="molecule type" value="Genomic_DNA"/>
</dbReference>
<sequence>MAKSALANALKERSAKSATQSADVNDSVDEAFEALFGAAAPPAKKKRVTMELPIEQLHPFRTSHIGFKPYSQENLKMLADDIAENGLIENIKVRPSEHGYEILSGHNRVAACKMLGRKEITADIEFVDNARAVVIATVTNLQRRQSLLPSERGWAYRALLDAYRSQGKRNDLVSATSGEFHPRLSARERVACFFGVGVSDVRYSVRLTYLIQKLLDEIDARKLNMMCGVALSYYDSTTQGRFYHLLKAEHRRLSVDVMKKIKQSCPPPSISAEELDKAWKTAAEQLSEQKTDSIRFSRKRFEPYLHRIPPDINIEDLFLEFLQNRFADGEQP</sequence>
<evidence type="ECO:0000256" key="1">
    <source>
        <dbReference type="SAM" id="MobiDB-lite"/>
    </source>
</evidence>
<gene>
    <name evidence="3" type="ORF">H8S02_01280</name>
</gene>
<dbReference type="RefSeq" id="WP_186968875.1">
    <property type="nucleotide sequence ID" value="NZ_JACOPK010000001.1"/>
</dbReference>
<evidence type="ECO:0000259" key="2">
    <source>
        <dbReference type="SMART" id="SM00470"/>
    </source>
</evidence>
<reference evidence="3 4" key="1">
    <citation type="submission" date="2020-08" db="EMBL/GenBank/DDBJ databases">
        <title>Genome public.</title>
        <authorList>
            <person name="Liu C."/>
            <person name="Sun Q."/>
        </authorList>
    </citation>
    <scope>NUCLEOTIDE SEQUENCE [LARGE SCALE GENOMIC DNA]</scope>
    <source>
        <strain evidence="3 4">M2</strain>
    </source>
</reference>
<feature type="domain" description="ParB-like N-terminal" evidence="2">
    <location>
        <begin position="50"/>
        <end position="141"/>
    </location>
</feature>
<evidence type="ECO:0000313" key="3">
    <source>
        <dbReference type="EMBL" id="MBC5694587.1"/>
    </source>
</evidence>
<dbReference type="InterPro" id="IPR003115">
    <property type="entry name" value="ParB_N"/>
</dbReference>
<dbReference type="Proteomes" id="UP000641741">
    <property type="component" value="Unassembled WGS sequence"/>
</dbReference>
<dbReference type="PANTHER" id="PTHR33375">
    <property type="entry name" value="CHROMOSOME-PARTITIONING PROTEIN PARB-RELATED"/>
    <property type="match status" value="1"/>
</dbReference>
<dbReference type="Gene3D" id="1.10.10.2830">
    <property type="match status" value="1"/>
</dbReference>
<keyword evidence="4" id="KW-1185">Reference proteome</keyword>
<dbReference type="SMART" id="SM00470">
    <property type="entry name" value="ParB"/>
    <property type="match status" value="1"/>
</dbReference>
<dbReference type="SUPFAM" id="SSF110849">
    <property type="entry name" value="ParB/Sulfiredoxin"/>
    <property type="match status" value="1"/>
</dbReference>
<comment type="caution">
    <text evidence="3">The sequence shown here is derived from an EMBL/GenBank/DDBJ whole genome shotgun (WGS) entry which is preliminary data.</text>
</comment>
<dbReference type="InterPro" id="IPR036086">
    <property type="entry name" value="ParB/Sulfiredoxin_sf"/>
</dbReference>
<name>A0ABR7GJU8_9FIRM</name>
<dbReference type="SUPFAM" id="SSF109709">
    <property type="entry name" value="KorB DNA-binding domain-like"/>
    <property type="match status" value="1"/>
</dbReference>
<dbReference type="Pfam" id="PF02195">
    <property type="entry name" value="ParB_N"/>
    <property type="match status" value="1"/>
</dbReference>
<evidence type="ECO:0000313" key="4">
    <source>
        <dbReference type="Proteomes" id="UP000641741"/>
    </source>
</evidence>
<dbReference type="InterPro" id="IPR050336">
    <property type="entry name" value="Chromosome_partition/occlusion"/>
</dbReference>
<feature type="region of interest" description="Disordered" evidence="1">
    <location>
        <begin position="1"/>
        <end position="23"/>
    </location>
</feature>
<organism evidence="3 4">
    <name type="scientific">Agathobaculum hominis</name>
    <dbReference type="NCBI Taxonomy" id="2763014"/>
    <lineage>
        <taxon>Bacteria</taxon>
        <taxon>Bacillati</taxon>
        <taxon>Bacillota</taxon>
        <taxon>Clostridia</taxon>
        <taxon>Eubacteriales</taxon>
        <taxon>Butyricicoccaceae</taxon>
        <taxon>Agathobaculum</taxon>
    </lineage>
</organism>
<protein>
    <submittedName>
        <fullName evidence="3">ParB N-terminal domain-containing protein</fullName>
    </submittedName>
</protein>
<dbReference type="PANTHER" id="PTHR33375:SF1">
    <property type="entry name" value="CHROMOSOME-PARTITIONING PROTEIN PARB-RELATED"/>
    <property type="match status" value="1"/>
</dbReference>